<organism evidence="2 3">
    <name type="scientific">Marinifilum caeruleilacunae</name>
    <dbReference type="NCBI Taxonomy" id="2499076"/>
    <lineage>
        <taxon>Bacteria</taxon>
        <taxon>Pseudomonadati</taxon>
        <taxon>Bacteroidota</taxon>
        <taxon>Bacteroidia</taxon>
        <taxon>Marinilabiliales</taxon>
        <taxon>Marinifilaceae</taxon>
    </lineage>
</organism>
<dbReference type="Pfam" id="PF10988">
    <property type="entry name" value="DUF2807"/>
    <property type="match status" value="1"/>
</dbReference>
<protein>
    <submittedName>
        <fullName evidence="2">DUF2807 domain-containing protein</fullName>
    </submittedName>
</protein>
<evidence type="ECO:0000259" key="1">
    <source>
        <dbReference type="Pfam" id="PF10988"/>
    </source>
</evidence>
<dbReference type="Proteomes" id="UP000732105">
    <property type="component" value="Unassembled WGS sequence"/>
</dbReference>
<evidence type="ECO:0000313" key="3">
    <source>
        <dbReference type="Proteomes" id="UP000732105"/>
    </source>
</evidence>
<dbReference type="EMBL" id="RZNH01000008">
    <property type="protein sequence ID" value="NOU59489.1"/>
    <property type="molecule type" value="Genomic_DNA"/>
</dbReference>
<accession>A0ABX1WTQ7</accession>
<dbReference type="Gene3D" id="2.160.20.120">
    <property type="match status" value="1"/>
</dbReference>
<gene>
    <name evidence="2" type="ORF">ELS83_06640</name>
</gene>
<evidence type="ECO:0000313" key="2">
    <source>
        <dbReference type="EMBL" id="NOU59489.1"/>
    </source>
</evidence>
<feature type="domain" description="Putative auto-transporter adhesin head GIN" evidence="1">
    <location>
        <begin position="40"/>
        <end position="227"/>
    </location>
</feature>
<sequence>MRHFRFFIIILLYTNMLSCSFLNPTEDSGEYMEKTIELQPFNAIELNGIFHVVLINNSTHFITFKGGDNVYAAFSYSNNNLILQLEHDYSNWFHNLDIPTIEIYAPEIFSIHTLTSCNISNRGTLKGNKFNILISEETHVAEINLSIDCSELRFHSKGTPGCKITLQGKSDLAEYTLNGSTNIYASELESQNSRIGQNSLSDAHIWATDSLEVTFYNSGNVYYKGNPHIKVNRVQINNQKASGQVLPQ</sequence>
<comment type="caution">
    <text evidence="2">The sequence shown here is derived from an EMBL/GenBank/DDBJ whole genome shotgun (WGS) entry which is preliminary data.</text>
</comment>
<keyword evidence="3" id="KW-1185">Reference proteome</keyword>
<dbReference type="InterPro" id="IPR021255">
    <property type="entry name" value="DUF2807"/>
</dbReference>
<proteinExistence type="predicted"/>
<name>A0ABX1WTQ7_9BACT</name>
<dbReference type="RefSeq" id="WP_171594767.1">
    <property type="nucleotide sequence ID" value="NZ_RZNH01000008.1"/>
</dbReference>
<reference evidence="2 3" key="1">
    <citation type="submission" date="2018-12" db="EMBL/GenBank/DDBJ databases">
        <title>Marinifilum JC070 sp. nov., a marine bacterium isolated from Yongle Blue Hole in the South China Sea.</title>
        <authorList>
            <person name="Fu T."/>
        </authorList>
    </citation>
    <scope>NUCLEOTIDE SEQUENCE [LARGE SCALE GENOMIC DNA]</scope>
    <source>
        <strain evidence="2 3">JC070</strain>
    </source>
</reference>